<dbReference type="InParanoid" id="A0A2G5CG45"/>
<dbReference type="AlphaFoldDB" id="A0A2G5CG45"/>
<reference evidence="2 3" key="1">
    <citation type="submission" date="2017-09" db="EMBL/GenBank/DDBJ databases">
        <title>WGS assembly of Aquilegia coerulea Goldsmith.</title>
        <authorList>
            <person name="Hodges S."/>
            <person name="Kramer E."/>
            <person name="Nordborg M."/>
            <person name="Tomkins J."/>
            <person name="Borevitz J."/>
            <person name="Derieg N."/>
            <person name="Yan J."/>
            <person name="Mihaltcheva S."/>
            <person name="Hayes R.D."/>
            <person name="Rokhsar D."/>
        </authorList>
    </citation>
    <scope>NUCLEOTIDE SEQUENCE [LARGE SCALE GENOMIC DNA]</scope>
    <source>
        <strain evidence="3">cv. Goldsmith</strain>
    </source>
</reference>
<dbReference type="STRING" id="218851.A0A2G5CG45"/>
<protein>
    <submittedName>
        <fullName evidence="2">Uncharacterized protein</fullName>
    </submittedName>
</protein>
<evidence type="ECO:0000256" key="1">
    <source>
        <dbReference type="SAM" id="MobiDB-lite"/>
    </source>
</evidence>
<name>A0A2G5CG45_AQUCA</name>
<evidence type="ECO:0000313" key="3">
    <source>
        <dbReference type="Proteomes" id="UP000230069"/>
    </source>
</evidence>
<dbReference type="OrthoDB" id="689767at2759"/>
<dbReference type="EMBL" id="KZ305074">
    <property type="protein sequence ID" value="PIA30220.1"/>
    <property type="molecule type" value="Genomic_DNA"/>
</dbReference>
<feature type="compositionally biased region" description="Polar residues" evidence="1">
    <location>
        <begin position="276"/>
        <end position="288"/>
    </location>
</feature>
<feature type="compositionally biased region" description="Polar residues" evidence="1">
    <location>
        <begin position="379"/>
        <end position="392"/>
    </location>
</feature>
<evidence type="ECO:0000313" key="2">
    <source>
        <dbReference type="EMBL" id="PIA30220.1"/>
    </source>
</evidence>
<sequence length="392" mass="42816">MASAACISSSPPSPCSWLSNSTSPRLSFSHDLVTTIEESKTTVDNNHHLQDLISFEDFEFRLVDPVKKMLAADELFSDGMLVPADQLKKMMKEEEKEKDCEEEEEEEGEKFVISEIIHKDTNELFSPKAPKCSSRWKDFLGFKKSSNNQNLGKSNQDLTSCKSLKNFLCRNSKLSSNSSSSSSSSSELSSINLPLLKDLDSELVSISSRISLSSSSSSNLDHEDFPRLSLDLEKSNLPKVNLTKSKTRTKTTSRSLSSRPTGNGNGGGRVGRSATRRTASDCNSSSRGVSVDSPRMNSSGKVVFHSLERSSSSPSSFNGGPRMKPRGMERSYSANVRIRPVLNVPVCTLRGSSSSSSKSGSVFGFGQLFSSQKRDGGIRNQSIKKNGSESNR</sequence>
<proteinExistence type="predicted"/>
<keyword evidence="3" id="KW-1185">Reference proteome</keyword>
<accession>A0A2G5CG45</accession>
<dbReference type="Proteomes" id="UP000230069">
    <property type="component" value="Unassembled WGS sequence"/>
</dbReference>
<feature type="region of interest" description="Disordered" evidence="1">
    <location>
        <begin position="370"/>
        <end position="392"/>
    </location>
</feature>
<organism evidence="2 3">
    <name type="scientific">Aquilegia coerulea</name>
    <name type="common">Rocky mountain columbine</name>
    <dbReference type="NCBI Taxonomy" id="218851"/>
    <lineage>
        <taxon>Eukaryota</taxon>
        <taxon>Viridiplantae</taxon>
        <taxon>Streptophyta</taxon>
        <taxon>Embryophyta</taxon>
        <taxon>Tracheophyta</taxon>
        <taxon>Spermatophyta</taxon>
        <taxon>Magnoliopsida</taxon>
        <taxon>Ranunculales</taxon>
        <taxon>Ranunculaceae</taxon>
        <taxon>Thalictroideae</taxon>
        <taxon>Aquilegia</taxon>
    </lineage>
</organism>
<dbReference type="PANTHER" id="PTHR31722">
    <property type="entry name" value="OS06G0675200 PROTEIN"/>
    <property type="match status" value="1"/>
</dbReference>
<feature type="region of interest" description="Disordered" evidence="1">
    <location>
        <begin position="239"/>
        <end position="327"/>
    </location>
</feature>
<dbReference type="PANTHER" id="PTHR31722:SF0">
    <property type="entry name" value="OS06G0675200 PROTEIN"/>
    <property type="match status" value="1"/>
</dbReference>
<gene>
    <name evidence="2" type="ORF">AQUCO_05700141v1</name>
</gene>